<dbReference type="GO" id="GO:0005524">
    <property type="term" value="F:ATP binding"/>
    <property type="evidence" value="ECO:0007669"/>
    <property type="project" value="UniProtKB-KW"/>
</dbReference>
<accession>A0A450YNQ1</accession>
<dbReference type="PANTHER" id="PTHR42788:SF19">
    <property type="entry name" value="ALIPHATIC SULFONATES IMPORT ATP-BINDING PROTEIN SSUB 2"/>
    <property type="match status" value="1"/>
</dbReference>
<proteinExistence type="inferred from homology"/>
<feature type="domain" description="ABC transporter" evidence="5">
    <location>
        <begin position="17"/>
        <end position="262"/>
    </location>
</feature>
<dbReference type="PROSITE" id="PS50893">
    <property type="entry name" value="ABC_TRANSPORTER_2"/>
    <property type="match status" value="1"/>
</dbReference>
<dbReference type="GO" id="GO:0016887">
    <property type="term" value="F:ATP hydrolysis activity"/>
    <property type="evidence" value="ECO:0007669"/>
    <property type="project" value="InterPro"/>
</dbReference>
<dbReference type="InterPro" id="IPR027417">
    <property type="entry name" value="P-loop_NTPase"/>
</dbReference>
<dbReference type="EMBL" id="CAADFT010000023">
    <property type="protein sequence ID" value="VFK43126.1"/>
    <property type="molecule type" value="Genomic_DNA"/>
</dbReference>
<keyword evidence="2" id="KW-0813">Transport</keyword>
<comment type="similarity">
    <text evidence="1">Belongs to the ABC transporter superfamily.</text>
</comment>
<evidence type="ECO:0000313" key="6">
    <source>
        <dbReference type="EMBL" id="VFK43126.1"/>
    </source>
</evidence>
<dbReference type="Gene3D" id="3.40.50.300">
    <property type="entry name" value="P-loop containing nucleotide triphosphate hydrolases"/>
    <property type="match status" value="1"/>
</dbReference>
<evidence type="ECO:0000256" key="1">
    <source>
        <dbReference type="ARBA" id="ARBA00005417"/>
    </source>
</evidence>
<dbReference type="InterPro" id="IPR050166">
    <property type="entry name" value="ABC_transporter_ATP-bind"/>
</dbReference>
<dbReference type="InterPro" id="IPR003439">
    <property type="entry name" value="ABC_transporter-like_ATP-bd"/>
</dbReference>
<sequence>MPPPLYPTGFPAMTTLLRADGLEKSYPGNGADGGSSRVLADIAFSLHRNELLGIVGPSGCGKSTLLRIIAGLESPTKGDVRWNIPPENPIPHFMVFQDYGRSLFPWLSVRGQLIYARNRVRPNRPGPRSGGVPGGPGPGDEIDRILQLAGLSEHAHLLPSQLSGGMKQRVALARALVLKPAVLLLDEPFGSLDAYTRYQLEDHLLRTLETRDIAMILVTHDLDEAVYLGNRILVLGERPTRVREEIPVTFPQRDQIGTKSSPEFGAIRKRIFARLQETGFGIDPFGPIPGGIAGLGRGDGW</sequence>
<evidence type="ECO:0000256" key="3">
    <source>
        <dbReference type="ARBA" id="ARBA00022741"/>
    </source>
</evidence>
<dbReference type="Pfam" id="PF00005">
    <property type="entry name" value="ABC_tran"/>
    <property type="match status" value="1"/>
</dbReference>
<dbReference type="PROSITE" id="PS00211">
    <property type="entry name" value="ABC_TRANSPORTER_1"/>
    <property type="match status" value="1"/>
</dbReference>
<dbReference type="AlphaFoldDB" id="A0A450YNQ1"/>
<evidence type="ECO:0000256" key="4">
    <source>
        <dbReference type="ARBA" id="ARBA00022840"/>
    </source>
</evidence>
<keyword evidence="3" id="KW-0547">Nucleotide-binding</keyword>
<gene>
    <name evidence="6" type="ORF">BECKTC1821E_GA0114239_102315</name>
</gene>
<keyword evidence="4 6" id="KW-0067">ATP-binding</keyword>
<name>A0A450YNQ1_9GAMM</name>
<dbReference type="InterPro" id="IPR003593">
    <property type="entry name" value="AAA+_ATPase"/>
</dbReference>
<evidence type="ECO:0000256" key="2">
    <source>
        <dbReference type="ARBA" id="ARBA00022448"/>
    </source>
</evidence>
<dbReference type="InterPro" id="IPR017871">
    <property type="entry name" value="ABC_transporter-like_CS"/>
</dbReference>
<evidence type="ECO:0000259" key="5">
    <source>
        <dbReference type="PROSITE" id="PS50893"/>
    </source>
</evidence>
<reference evidence="6" key="1">
    <citation type="submission" date="2019-02" db="EMBL/GenBank/DDBJ databases">
        <authorList>
            <person name="Gruber-Vodicka R. H."/>
            <person name="Seah K. B. B."/>
        </authorList>
    </citation>
    <scope>NUCLEOTIDE SEQUENCE</scope>
    <source>
        <strain evidence="6">BECK_BZ125</strain>
    </source>
</reference>
<dbReference type="PANTHER" id="PTHR42788">
    <property type="entry name" value="TAURINE IMPORT ATP-BINDING PROTEIN-RELATED"/>
    <property type="match status" value="1"/>
</dbReference>
<organism evidence="6">
    <name type="scientific">Candidatus Kentrum sp. TC</name>
    <dbReference type="NCBI Taxonomy" id="2126339"/>
    <lineage>
        <taxon>Bacteria</taxon>
        <taxon>Pseudomonadati</taxon>
        <taxon>Pseudomonadota</taxon>
        <taxon>Gammaproteobacteria</taxon>
        <taxon>Candidatus Kentrum</taxon>
    </lineage>
</organism>
<dbReference type="SUPFAM" id="SSF52540">
    <property type="entry name" value="P-loop containing nucleoside triphosphate hydrolases"/>
    <property type="match status" value="1"/>
</dbReference>
<dbReference type="SMART" id="SM00382">
    <property type="entry name" value="AAA"/>
    <property type="match status" value="1"/>
</dbReference>
<protein>
    <submittedName>
        <fullName evidence="6">NitT/TauT family transport system ATP-binding protein</fullName>
    </submittedName>
</protein>